<dbReference type="Pfam" id="PF11815">
    <property type="entry name" value="DUF3336"/>
    <property type="match status" value="1"/>
</dbReference>
<keyword evidence="3 5" id="KW-0442">Lipid degradation</keyword>
<comment type="similarity">
    <text evidence="1 6">Belongs to the PLPL family.</text>
</comment>
<evidence type="ECO:0000256" key="3">
    <source>
        <dbReference type="ARBA" id="ARBA00022963"/>
    </source>
</evidence>
<keyword evidence="6" id="KW-0812">Transmembrane</keyword>
<comment type="caution">
    <text evidence="8">The sequence shown here is derived from an EMBL/GenBank/DDBJ whole genome shotgun (WGS) entry which is preliminary data.</text>
</comment>
<feature type="domain" description="PNPLA" evidence="7">
    <location>
        <begin position="273"/>
        <end position="465"/>
    </location>
</feature>
<name>A0ABR2WZ14_9FUNG</name>
<dbReference type="Pfam" id="PF01734">
    <property type="entry name" value="Patatin"/>
    <property type="match status" value="1"/>
</dbReference>
<dbReference type="Gene3D" id="3.40.1090.10">
    <property type="entry name" value="Cytosolic phospholipase A2 catalytic domain"/>
    <property type="match status" value="2"/>
</dbReference>
<feature type="transmembrane region" description="Helical" evidence="6">
    <location>
        <begin position="73"/>
        <end position="95"/>
    </location>
</feature>
<gene>
    <name evidence="8" type="ORF">K7432_004040</name>
</gene>
<evidence type="ECO:0000256" key="2">
    <source>
        <dbReference type="ARBA" id="ARBA00022801"/>
    </source>
</evidence>
<dbReference type="SUPFAM" id="SSF52151">
    <property type="entry name" value="FabD/lysophospholipase-like"/>
    <property type="match status" value="1"/>
</dbReference>
<dbReference type="PANTHER" id="PTHR14226">
    <property type="entry name" value="NEUROPATHY TARGET ESTERASE/SWISS CHEESE D.MELANOGASTER"/>
    <property type="match status" value="1"/>
</dbReference>
<comment type="caution">
    <text evidence="5 6">Lacks conserved residue(s) required for the propagation of feature annotation.</text>
</comment>
<keyword evidence="6" id="KW-1133">Transmembrane helix</keyword>
<evidence type="ECO:0000256" key="4">
    <source>
        <dbReference type="ARBA" id="ARBA00023098"/>
    </source>
</evidence>
<dbReference type="CDD" id="cd07232">
    <property type="entry name" value="Pat_PLPL"/>
    <property type="match status" value="1"/>
</dbReference>
<comment type="subcellular location">
    <subcellularLocation>
        <location evidence="6">Membrane</location>
        <topology evidence="6">Single-pass membrane protein</topology>
    </subcellularLocation>
</comment>
<dbReference type="Proteomes" id="UP001479436">
    <property type="component" value="Unassembled WGS sequence"/>
</dbReference>
<keyword evidence="4 5" id="KW-0443">Lipid metabolism</keyword>
<evidence type="ECO:0000313" key="9">
    <source>
        <dbReference type="Proteomes" id="UP001479436"/>
    </source>
</evidence>
<evidence type="ECO:0000313" key="8">
    <source>
        <dbReference type="EMBL" id="KAK9766705.1"/>
    </source>
</evidence>
<proteinExistence type="inferred from homology"/>
<reference evidence="8 9" key="1">
    <citation type="submission" date="2023-04" db="EMBL/GenBank/DDBJ databases">
        <title>Genome of Basidiobolus ranarum AG-B5.</title>
        <authorList>
            <person name="Stajich J.E."/>
            <person name="Carter-House D."/>
            <person name="Gryganskyi A."/>
        </authorList>
    </citation>
    <scope>NUCLEOTIDE SEQUENCE [LARGE SCALE GENOMIC DNA]</scope>
    <source>
        <strain evidence="8 9">AG-B5</strain>
    </source>
</reference>
<dbReference type="InterPro" id="IPR050301">
    <property type="entry name" value="NTE"/>
</dbReference>
<accession>A0ABR2WZ14</accession>
<feature type="short sequence motif" description="GXSXG" evidence="5">
    <location>
        <begin position="304"/>
        <end position="308"/>
    </location>
</feature>
<feature type="transmembrane region" description="Helical" evidence="6">
    <location>
        <begin position="107"/>
        <end position="129"/>
    </location>
</feature>
<dbReference type="InterPro" id="IPR016035">
    <property type="entry name" value="Acyl_Trfase/lysoPLipase"/>
</dbReference>
<dbReference type="EC" id="3.1.1.-" evidence="6"/>
<evidence type="ECO:0000259" key="7">
    <source>
        <dbReference type="PROSITE" id="PS51635"/>
    </source>
</evidence>
<keyword evidence="2 5" id="KW-0378">Hydrolase</keyword>
<sequence>MDFTQGGSSWAHDKECTEIEFPNEEQIDRFTQALHDEAEGYISDKDLYAAPSVANSNKSASVPHKNEGFSYAILRFPLLILIFSVIFFELFLYILLRQIVNTWEYFYSWYVSPLFPPLFVSWNLFIVWVRRGEKRELRQRLRNARNYEEWKDAAQALDTHLKKDDWKNQTPYHYYDYELITKLSSRLKKLREKGDEQKLRELLLQGAVKSNIGGCENVRLYSNTYYGTKTAVEDFLDQVAESLVFIADCEEIPLDEKRQFFRTASKSYGRTALCLSGGASFGYYHLGVIKTLAEKDLLPRVITGTSAGSLIAAMVGCRTNEELIDIIRPEIHELLTACAGGYMRMGVNFLFTGSCFDAGDWGHKVQWITKGCMTFLEAYKRTGRILNISVVPMGTQAPPKLLNYITAPDCVIWTAVIASSAIPGILKPVVLLRKTKEGGIEPFMSSGHRWRDGSLRTDIPLDSLHHLFNVRYAIVSQVNPHVTLFFYNNKGSVGRPTSHRSGKGWRGGFVASTLEQFIKLDLKKWLRVLRDLELMPNFMNQDWSFIWLQKFEGNVTILPKSTFNDYLYILRDPDYHRMVNYINQGQRNAWPKLHMIENRMRIERIIEQSRNEIKLEKLRSRGVDPNHYDPLNTEVSQSGSEGDMTVGEVRDVVEFAEDHQIYKWQQGHEIHSDTSSESSA</sequence>
<dbReference type="InterPro" id="IPR021771">
    <property type="entry name" value="Triacylglycerol_lipase_N"/>
</dbReference>
<dbReference type="PROSITE" id="PS51635">
    <property type="entry name" value="PNPLA"/>
    <property type="match status" value="1"/>
</dbReference>
<feature type="active site" description="Proton acceptor" evidence="5">
    <location>
        <position position="452"/>
    </location>
</feature>
<dbReference type="EMBL" id="JASJQH010000132">
    <property type="protein sequence ID" value="KAK9766705.1"/>
    <property type="molecule type" value="Genomic_DNA"/>
</dbReference>
<feature type="active site" description="Nucleophile" evidence="5">
    <location>
        <position position="306"/>
    </location>
</feature>
<keyword evidence="6" id="KW-0472">Membrane</keyword>
<evidence type="ECO:0000256" key="6">
    <source>
        <dbReference type="RuleBase" id="RU362055"/>
    </source>
</evidence>
<evidence type="ECO:0000256" key="5">
    <source>
        <dbReference type="PROSITE-ProRule" id="PRU01161"/>
    </source>
</evidence>
<keyword evidence="9" id="KW-1185">Reference proteome</keyword>
<dbReference type="InterPro" id="IPR002641">
    <property type="entry name" value="PNPLA_dom"/>
</dbReference>
<protein>
    <recommendedName>
        <fullName evidence="6">Patatin-like phospholipase domain-containing protein</fullName>
        <ecNumber evidence="6">3.1.1.-</ecNumber>
    </recommendedName>
</protein>
<organism evidence="8 9">
    <name type="scientific">Basidiobolus ranarum</name>
    <dbReference type="NCBI Taxonomy" id="34480"/>
    <lineage>
        <taxon>Eukaryota</taxon>
        <taxon>Fungi</taxon>
        <taxon>Fungi incertae sedis</taxon>
        <taxon>Zoopagomycota</taxon>
        <taxon>Entomophthoromycotina</taxon>
        <taxon>Basidiobolomycetes</taxon>
        <taxon>Basidiobolales</taxon>
        <taxon>Basidiobolaceae</taxon>
        <taxon>Basidiobolus</taxon>
    </lineage>
</organism>
<dbReference type="PANTHER" id="PTHR14226:SF66">
    <property type="entry name" value="TRIACYLGLYCEROL LIPASE PTL2"/>
    <property type="match status" value="1"/>
</dbReference>
<evidence type="ECO:0000256" key="1">
    <source>
        <dbReference type="ARBA" id="ARBA00006104"/>
    </source>
</evidence>
<comment type="function">
    <text evidence="6">Lipid hydrolase.</text>
</comment>